<gene>
    <name evidence="1" type="ORF">PCOR1329_LOCUS29460</name>
</gene>
<evidence type="ECO:0000313" key="1">
    <source>
        <dbReference type="EMBL" id="CAK0831002.1"/>
    </source>
</evidence>
<evidence type="ECO:0000313" key="2">
    <source>
        <dbReference type="Proteomes" id="UP001189429"/>
    </source>
</evidence>
<protein>
    <recommendedName>
        <fullName evidence="3">Secreted protein</fullName>
    </recommendedName>
</protein>
<accession>A0ABN9SH96</accession>
<keyword evidence="2" id="KW-1185">Reference proteome</keyword>
<proteinExistence type="predicted"/>
<organism evidence="1 2">
    <name type="scientific">Prorocentrum cordatum</name>
    <dbReference type="NCBI Taxonomy" id="2364126"/>
    <lineage>
        <taxon>Eukaryota</taxon>
        <taxon>Sar</taxon>
        <taxon>Alveolata</taxon>
        <taxon>Dinophyceae</taxon>
        <taxon>Prorocentrales</taxon>
        <taxon>Prorocentraceae</taxon>
        <taxon>Prorocentrum</taxon>
    </lineage>
</organism>
<comment type="caution">
    <text evidence="1">The sequence shown here is derived from an EMBL/GenBank/DDBJ whole genome shotgun (WGS) entry which is preliminary data.</text>
</comment>
<dbReference type="EMBL" id="CAUYUJ010011112">
    <property type="protein sequence ID" value="CAK0831002.1"/>
    <property type="molecule type" value="Genomic_DNA"/>
</dbReference>
<sequence>MFRITSRTGSRPELRILCLQKLFHAFATAATIMAWCDPSTWIVKPRASRQSALTSHSPSCFALGELSKDEWTKISREEGFGSSFQYRCKLDPTACRPST</sequence>
<dbReference type="Proteomes" id="UP001189429">
    <property type="component" value="Unassembled WGS sequence"/>
</dbReference>
<reference evidence="1" key="1">
    <citation type="submission" date="2023-10" db="EMBL/GenBank/DDBJ databases">
        <authorList>
            <person name="Chen Y."/>
            <person name="Shah S."/>
            <person name="Dougan E. K."/>
            <person name="Thang M."/>
            <person name="Chan C."/>
        </authorList>
    </citation>
    <scope>NUCLEOTIDE SEQUENCE [LARGE SCALE GENOMIC DNA]</scope>
</reference>
<name>A0ABN9SH96_9DINO</name>
<evidence type="ECO:0008006" key="3">
    <source>
        <dbReference type="Google" id="ProtNLM"/>
    </source>
</evidence>